<dbReference type="AlphaFoldDB" id="A0A9P6KSI7"/>
<feature type="compositionally biased region" description="Low complexity" evidence="1">
    <location>
        <begin position="144"/>
        <end position="166"/>
    </location>
</feature>
<comment type="caution">
    <text evidence="3">The sequence shown here is derived from an EMBL/GenBank/DDBJ whole genome shotgun (WGS) entry which is preliminary data.</text>
</comment>
<evidence type="ECO:0000256" key="1">
    <source>
        <dbReference type="SAM" id="MobiDB-lite"/>
    </source>
</evidence>
<protein>
    <submittedName>
        <fullName evidence="3">Uncharacterized protein</fullName>
    </submittedName>
</protein>
<evidence type="ECO:0000313" key="3">
    <source>
        <dbReference type="EMBL" id="KAF9736719.1"/>
    </source>
</evidence>
<dbReference type="OrthoDB" id="5427732at2759"/>
<feature type="compositionally biased region" description="Polar residues" evidence="1">
    <location>
        <begin position="110"/>
        <end position="143"/>
    </location>
</feature>
<feature type="chain" id="PRO_5040181160" evidence="2">
    <location>
        <begin position="21"/>
        <end position="368"/>
    </location>
</feature>
<accession>A0A9P6KSI7</accession>
<feature type="region of interest" description="Disordered" evidence="1">
    <location>
        <begin position="109"/>
        <end position="193"/>
    </location>
</feature>
<name>A0A9P6KSI7_9PLEO</name>
<feature type="compositionally biased region" description="Low complexity" evidence="1">
    <location>
        <begin position="175"/>
        <end position="193"/>
    </location>
</feature>
<reference evidence="3" key="1">
    <citation type="journal article" date="2020" name="Mol. Plant Microbe Interact.">
        <title>Genome Sequence of the Biocontrol Agent Coniothyrium minitans strain Conio (IMI 134523).</title>
        <authorList>
            <person name="Patel D."/>
            <person name="Shittu T.A."/>
            <person name="Baroncelli R."/>
            <person name="Muthumeenakshi S."/>
            <person name="Osborne T.H."/>
            <person name="Janganan T.K."/>
            <person name="Sreenivasaprasad S."/>
        </authorList>
    </citation>
    <scope>NUCLEOTIDE SEQUENCE</scope>
    <source>
        <strain evidence="3">Conio</strain>
    </source>
</reference>
<dbReference type="EMBL" id="WJXW01000004">
    <property type="protein sequence ID" value="KAF9736719.1"/>
    <property type="molecule type" value="Genomic_DNA"/>
</dbReference>
<keyword evidence="4" id="KW-1185">Reference proteome</keyword>
<dbReference type="Proteomes" id="UP000756921">
    <property type="component" value="Unassembled WGS sequence"/>
</dbReference>
<evidence type="ECO:0000313" key="4">
    <source>
        <dbReference type="Proteomes" id="UP000756921"/>
    </source>
</evidence>
<feature type="signal peptide" evidence="2">
    <location>
        <begin position="1"/>
        <end position="20"/>
    </location>
</feature>
<evidence type="ECO:0000256" key="2">
    <source>
        <dbReference type="SAM" id="SignalP"/>
    </source>
</evidence>
<sequence>MRSFRQLALFGLPLLGGVVANNEPASPSPTKSEAQNVADVVYANAHEAFQDLLNALPEESLHVALNSLNHFRDGVFESNKRGVEHIHQDNPPLATKLIVAAVNDLKKRQVPTSNNGTAPTSQTEQPQSTEAPQSTDSPQSTEAPQSSDTPQSTESSPESSQAPESSGDQPQSTRAPGNSNAAPQSSAAPAESSAVVVPIVVTTTDSEGRTSVASSEILSRPTASIAVPVTHTNAQGSTEVTTETKPAVIFSTTDSAGRAIMTTSAVNYAPTRGQVLTQTNAEGSTFLTTYTPGSGRVSSIMLLTTTGSDGQQSVVTSYTYVDPAAQATGDSTEEPGSTAQPSLQKGAAAGYRVVDAAVFGGAALAWFI</sequence>
<keyword evidence="2" id="KW-0732">Signal</keyword>
<proteinExistence type="predicted"/>
<organism evidence="3 4">
    <name type="scientific">Paraphaeosphaeria minitans</name>
    <dbReference type="NCBI Taxonomy" id="565426"/>
    <lineage>
        <taxon>Eukaryota</taxon>
        <taxon>Fungi</taxon>
        <taxon>Dikarya</taxon>
        <taxon>Ascomycota</taxon>
        <taxon>Pezizomycotina</taxon>
        <taxon>Dothideomycetes</taxon>
        <taxon>Pleosporomycetidae</taxon>
        <taxon>Pleosporales</taxon>
        <taxon>Massarineae</taxon>
        <taxon>Didymosphaeriaceae</taxon>
        <taxon>Paraphaeosphaeria</taxon>
    </lineage>
</organism>
<gene>
    <name evidence="3" type="ORF">PMIN01_04498</name>
</gene>